<evidence type="ECO:0000256" key="5">
    <source>
        <dbReference type="ARBA" id="ARBA00022490"/>
    </source>
</evidence>
<dbReference type="PANTHER" id="PTHR43109:SF2">
    <property type="entry name" value="NUCLEOSIDE DIPHOSPHATE KINASE 7"/>
    <property type="match status" value="1"/>
</dbReference>
<name>A0A388LKM5_CHABU</name>
<dbReference type="InterPro" id="IPR036850">
    <property type="entry name" value="NDK-like_dom_sf"/>
</dbReference>
<evidence type="ECO:0000256" key="6">
    <source>
        <dbReference type="ARBA" id="ARBA00023212"/>
    </source>
</evidence>
<evidence type="ECO:0000256" key="8">
    <source>
        <dbReference type="PROSITE-ProRule" id="PRU00706"/>
    </source>
</evidence>
<dbReference type="PANTHER" id="PTHR43109">
    <property type="entry name" value="NUCLEOSIDE DIPHOSPHATE KINASE 7"/>
    <property type="match status" value="1"/>
</dbReference>
<dbReference type="InterPro" id="IPR037993">
    <property type="entry name" value="NDPk7B"/>
</dbReference>
<dbReference type="SUPFAM" id="SSF54919">
    <property type="entry name" value="Nucleoside diphosphate kinase, NDK"/>
    <property type="match status" value="2"/>
</dbReference>
<evidence type="ECO:0000313" key="11">
    <source>
        <dbReference type="Proteomes" id="UP000265515"/>
    </source>
</evidence>
<evidence type="ECO:0000313" key="10">
    <source>
        <dbReference type="EMBL" id="GBG82864.1"/>
    </source>
</evidence>
<dbReference type="Gramene" id="GBG82864">
    <property type="protein sequence ID" value="GBG82864"/>
    <property type="gene ID" value="CBR_g36390"/>
</dbReference>
<evidence type="ECO:0000256" key="1">
    <source>
        <dbReference type="ARBA" id="ARBA00000082"/>
    </source>
</evidence>
<keyword evidence="11" id="KW-1185">Reference proteome</keyword>
<keyword evidence="7" id="KW-0966">Cell projection</keyword>
<evidence type="ECO:0000256" key="2">
    <source>
        <dbReference type="ARBA" id="ARBA00000937"/>
    </source>
</evidence>
<evidence type="ECO:0000256" key="4">
    <source>
        <dbReference type="ARBA" id="ARBA00004245"/>
    </source>
</evidence>
<dbReference type="Gene3D" id="3.30.70.141">
    <property type="entry name" value="Nucleoside diphosphate kinase-like domain"/>
    <property type="match status" value="2"/>
</dbReference>
<dbReference type="GO" id="GO:0004550">
    <property type="term" value="F:nucleoside diphosphate kinase activity"/>
    <property type="evidence" value="ECO:0007669"/>
    <property type="project" value="UniProtKB-EC"/>
</dbReference>
<reference evidence="10 11" key="1">
    <citation type="journal article" date="2018" name="Cell">
        <title>The Chara Genome: Secondary Complexity and Implications for Plant Terrestrialization.</title>
        <authorList>
            <person name="Nishiyama T."/>
            <person name="Sakayama H."/>
            <person name="Vries J.D."/>
            <person name="Buschmann H."/>
            <person name="Saint-Marcoux D."/>
            <person name="Ullrich K.K."/>
            <person name="Haas F.B."/>
            <person name="Vanderstraeten L."/>
            <person name="Becker D."/>
            <person name="Lang D."/>
            <person name="Vosolsobe S."/>
            <person name="Rombauts S."/>
            <person name="Wilhelmsson P.K.I."/>
            <person name="Janitza P."/>
            <person name="Kern R."/>
            <person name="Heyl A."/>
            <person name="Rumpler F."/>
            <person name="Villalobos L.I.A.C."/>
            <person name="Clay J.M."/>
            <person name="Skokan R."/>
            <person name="Toyoda A."/>
            <person name="Suzuki Y."/>
            <person name="Kagoshima H."/>
            <person name="Schijlen E."/>
            <person name="Tajeshwar N."/>
            <person name="Catarino B."/>
            <person name="Hetherington A.J."/>
            <person name="Saltykova A."/>
            <person name="Bonnot C."/>
            <person name="Breuninger H."/>
            <person name="Symeonidi A."/>
            <person name="Radhakrishnan G.V."/>
            <person name="Van Nieuwerburgh F."/>
            <person name="Deforce D."/>
            <person name="Chang C."/>
            <person name="Karol K.G."/>
            <person name="Hedrich R."/>
            <person name="Ulvskov P."/>
            <person name="Glockner G."/>
            <person name="Delwiche C.F."/>
            <person name="Petrasek J."/>
            <person name="Van de Peer Y."/>
            <person name="Friml J."/>
            <person name="Beilby M."/>
            <person name="Dolan L."/>
            <person name="Kohara Y."/>
            <person name="Sugano S."/>
            <person name="Fujiyama A."/>
            <person name="Delaux P.-M."/>
            <person name="Quint M."/>
            <person name="TheiBen G."/>
            <person name="Hagemann M."/>
            <person name="Harholt J."/>
            <person name="Dunand C."/>
            <person name="Zachgo S."/>
            <person name="Langdale J."/>
            <person name="Maumus F."/>
            <person name="Straeten D.V.D."/>
            <person name="Gould S.B."/>
            <person name="Rensing S.A."/>
        </authorList>
    </citation>
    <scope>NUCLEOTIDE SEQUENCE [LARGE SCALE GENOMIC DNA]</scope>
    <source>
        <strain evidence="10 11">S276</strain>
    </source>
</reference>
<dbReference type="PROSITE" id="PS51374">
    <property type="entry name" value="NDPK_LIKE"/>
    <property type="match status" value="2"/>
</dbReference>
<dbReference type="CDD" id="cd04412">
    <property type="entry name" value="NDPk7B"/>
    <property type="match status" value="1"/>
</dbReference>
<evidence type="ECO:0000256" key="3">
    <source>
        <dbReference type="ARBA" id="ARBA00004138"/>
    </source>
</evidence>
<comment type="catalytic activity">
    <reaction evidence="1">
        <text>a 2'-deoxyribonucleoside 5'-diphosphate + ATP = a 2'-deoxyribonucleoside 5'-triphosphate + ADP</text>
        <dbReference type="Rhea" id="RHEA:44640"/>
        <dbReference type="ChEBI" id="CHEBI:30616"/>
        <dbReference type="ChEBI" id="CHEBI:61560"/>
        <dbReference type="ChEBI" id="CHEBI:73316"/>
        <dbReference type="ChEBI" id="CHEBI:456216"/>
        <dbReference type="EC" id="2.7.4.6"/>
    </reaction>
</comment>
<comment type="subcellular location">
    <subcellularLocation>
        <location evidence="3">Cell projection</location>
        <location evidence="3">Cilium</location>
    </subcellularLocation>
    <subcellularLocation>
        <location evidence="4">Cytoplasm</location>
        <location evidence="4">Cytoskeleton</location>
    </subcellularLocation>
</comment>
<dbReference type="SMART" id="SM00676">
    <property type="entry name" value="DM10"/>
    <property type="match status" value="1"/>
</dbReference>
<dbReference type="AlphaFoldDB" id="A0A388LKM5"/>
<sequence>MASDGERYAFVAHWLDPHSSIIWKYQLMFFTADNSIAMYDIKNKRSFLKRTPYPSIRPEDLYIGATVTVYSRQLKVVGYDDEYTKKRLEHIQMTFALIKPDGVEKFGELLTEIYKHGFVLKRLKMCTMSPSEAREFYKPHSQEPIFEEMVLALCSGEVIGMEIIGDDATARWLKLIGPRDPGIANLEAPNSLRARFGRDKINNALYGADSKEDMERLRTLFFETPGFGKCPALQKDSTLCIIKPHAVLAGIAGEIIQHIMQSFNISGMESFNISHVDAAEFCEVYRGVVPEYTLMVQELSSGPLIGIVVSGVKNPVASSDCEGTTEAPPKTIVGIFRDFCGPADSEIAKIVRPKTLRAMFGIDKVKNAVHCTDLDEDGLLECQFFFKTHPKK</sequence>
<dbReference type="SMART" id="SM00562">
    <property type="entry name" value="NDK"/>
    <property type="match status" value="2"/>
</dbReference>
<feature type="domain" description="DM10" evidence="9">
    <location>
        <begin position="4"/>
        <end position="92"/>
    </location>
</feature>
<gene>
    <name evidence="10" type="ORF">CBR_g36390</name>
</gene>
<dbReference type="InterPro" id="IPR057579">
    <property type="entry name" value="DM10_NDK7"/>
</dbReference>
<dbReference type="InterPro" id="IPR034907">
    <property type="entry name" value="NDK-like_dom"/>
</dbReference>
<protein>
    <recommendedName>
        <fullName evidence="9">DM10 domain-containing protein</fullName>
    </recommendedName>
</protein>
<evidence type="ECO:0000256" key="7">
    <source>
        <dbReference type="ARBA" id="ARBA00023273"/>
    </source>
</evidence>
<dbReference type="STRING" id="69332.A0A388LKM5"/>
<keyword evidence="5" id="KW-0963">Cytoplasm</keyword>
<comment type="catalytic activity">
    <reaction evidence="2">
        <text>a ribonucleoside 5'-diphosphate + ATP = a ribonucleoside 5'-triphosphate + ADP</text>
        <dbReference type="Rhea" id="RHEA:18113"/>
        <dbReference type="ChEBI" id="CHEBI:30616"/>
        <dbReference type="ChEBI" id="CHEBI:57930"/>
        <dbReference type="ChEBI" id="CHEBI:61557"/>
        <dbReference type="ChEBI" id="CHEBI:456216"/>
        <dbReference type="EC" id="2.7.4.6"/>
    </reaction>
</comment>
<evidence type="ECO:0000259" key="9">
    <source>
        <dbReference type="PROSITE" id="PS51336"/>
    </source>
</evidence>
<dbReference type="PROSITE" id="PS51336">
    <property type="entry name" value="DM10"/>
    <property type="match status" value="1"/>
</dbReference>
<dbReference type="OMA" id="VCMCLEI"/>
<comment type="caution">
    <text evidence="8">Lacks conserved residue(s) required for the propagation of feature annotation.</text>
</comment>
<keyword evidence="6" id="KW-0206">Cytoskeleton</keyword>
<dbReference type="GO" id="GO:0005879">
    <property type="term" value="C:axonemal microtubule"/>
    <property type="evidence" value="ECO:0007669"/>
    <property type="project" value="TreeGrafter"/>
</dbReference>
<organism evidence="10 11">
    <name type="scientific">Chara braunii</name>
    <name type="common">Braun's stonewort</name>
    <dbReference type="NCBI Taxonomy" id="69332"/>
    <lineage>
        <taxon>Eukaryota</taxon>
        <taxon>Viridiplantae</taxon>
        <taxon>Streptophyta</taxon>
        <taxon>Charophyceae</taxon>
        <taxon>Charales</taxon>
        <taxon>Characeae</taxon>
        <taxon>Chara</taxon>
    </lineage>
</organism>
<dbReference type="EMBL" id="BFEA01000420">
    <property type="protein sequence ID" value="GBG82864.1"/>
    <property type="molecule type" value="Genomic_DNA"/>
</dbReference>
<dbReference type="Gene3D" id="2.30.29.170">
    <property type="match status" value="1"/>
</dbReference>
<proteinExistence type="inferred from homology"/>
<dbReference type="OrthoDB" id="2162449at2759"/>
<accession>A0A388LKM5</accession>
<dbReference type="Pfam" id="PF25364">
    <property type="entry name" value="PH_NDK7_N"/>
    <property type="match status" value="1"/>
</dbReference>
<comment type="caution">
    <text evidence="10">The sequence shown here is derived from an EMBL/GenBank/DDBJ whole genome shotgun (WGS) entry which is preliminary data.</text>
</comment>
<dbReference type="Pfam" id="PF00334">
    <property type="entry name" value="NDK"/>
    <property type="match status" value="2"/>
</dbReference>
<dbReference type="InterPro" id="IPR006602">
    <property type="entry name" value="DM10_dom"/>
</dbReference>
<dbReference type="Proteomes" id="UP000265515">
    <property type="component" value="Unassembled WGS sequence"/>
</dbReference>
<comment type="similarity">
    <text evidence="8">Belongs to the NDK family.</text>
</comment>